<dbReference type="PaxDb" id="55529-EKX39238"/>
<evidence type="ECO:0000313" key="3">
    <source>
        <dbReference type="EnsemblProtists" id="EKX39238"/>
    </source>
</evidence>
<dbReference type="EnsemblProtists" id="EKX39238">
    <property type="protein sequence ID" value="EKX39238"/>
    <property type="gene ID" value="GUITHDRAFT_143646"/>
</dbReference>
<proteinExistence type="predicted"/>
<dbReference type="RefSeq" id="XP_005826218.1">
    <property type="nucleotide sequence ID" value="XM_005826161.1"/>
</dbReference>
<sequence length="512" mass="57036">MEQGSAAHRRGDLWLAIILKKKSSKDEVEWFETKSLLREPFYMISPEGVSDQRMLMKGMFAVVVDRMKNNLLKVKGLFLALADISITVNKQELQNLDFWDSPSRLKFHAGRGRGFCHDHERIFCVAASCSTPRHVLEVARGLAKLRGLLEKKSDAWSLECDVRCSKLLDDAIAGEFSSKSLDELMTQFVESSISISHESLTKKELLLLPGSSVDAKIHGSCVSFPSLDVSIKLHCRLDYILSAFESRRLRASSLSAKPPARYSLPLGMCLLFPGCQGLSPGGTIVSHLPTSTMDDVTIIVRVTKEEEEEEEEEEEMQKLSARESPHRRPLRDIDWPPAEHAVVRLPGMDRIQRACKVLVVIAVEGFVLCSMLDSPRESVEEEGVAELCVLTELMLRLKDENLFACILSQLEVMSKHMKEEDFEDFDAAPATFLHPPLADRQLGNAAEDSESDAANVAFLSSSSRTFVFDSPLDLNDPGMDRGGSHLSEAPQSPSPQSPPSRIVRMSEVKIPR</sequence>
<dbReference type="Proteomes" id="UP000011087">
    <property type="component" value="Unassembled WGS sequence"/>
</dbReference>
<dbReference type="HOGENOM" id="CLU_532621_0_0_1"/>
<gene>
    <name evidence="2" type="ORF">GUITHDRAFT_143646</name>
</gene>
<accession>L1ISM6</accession>
<reference evidence="4" key="2">
    <citation type="submission" date="2012-11" db="EMBL/GenBank/DDBJ databases">
        <authorList>
            <person name="Kuo A."/>
            <person name="Curtis B.A."/>
            <person name="Tanifuji G."/>
            <person name="Burki F."/>
            <person name="Gruber A."/>
            <person name="Irimia M."/>
            <person name="Maruyama S."/>
            <person name="Arias M.C."/>
            <person name="Ball S.G."/>
            <person name="Gile G.H."/>
            <person name="Hirakawa Y."/>
            <person name="Hopkins J.F."/>
            <person name="Rensing S.A."/>
            <person name="Schmutz J."/>
            <person name="Symeonidi A."/>
            <person name="Elias M."/>
            <person name="Eveleigh R.J."/>
            <person name="Herman E.K."/>
            <person name="Klute M.J."/>
            <person name="Nakayama T."/>
            <person name="Obornik M."/>
            <person name="Reyes-Prieto A."/>
            <person name="Armbrust E.V."/>
            <person name="Aves S.J."/>
            <person name="Beiko R.G."/>
            <person name="Coutinho P."/>
            <person name="Dacks J.B."/>
            <person name="Durnford D.G."/>
            <person name="Fast N.M."/>
            <person name="Green B.R."/>
            <person name="Grisdale C."/>
            <person name="Hempe F."/>
            <person name="Henrissat B."/>
            <person name="Hoppner M.P."/>
            <person name="Ishida K.-I."/>
            <person name="Kim E."/>
            <person name="Koreny L."/>
            <person name="Kroth P.G."/>
            <person name="Liu Y."/>
            <person name="Malik S.-B."/>
            <person name="Maier U.G."/>
            <person name="McRose D."/>
            <person name="Mock T."/>
            <person name="Neilson J.A."/>
            <person name="Onodera N.T."/>
            <person name="Poole A.M."/>
            <person name="Pritham E.J."/>
            <person name="Richards T.A."/>
            <person name="Rocap G."/>
            <person name="Roy S.W."/>
            <person name="Sarai C."/>
            <person name="Schaack S."/>
            <person name="Shirato S."/>
            <person name="Slamovits C.H."/>
            <person name="Spencer D.F."/>
            <person name="Suzuki S."/>
            <person name="Worden A.Z."/>
            <person name="Zauner S."/>
            <person name="Barry K."/>
            <person name="Bell C."/>
            <person name="Bharti A.K."/>
            <person name="Crow J.A."/>
            <person name="Grimwood J."/>
            <person name="Kramer R."/>
            <person name="Lindquist E."/>
            <person name="Lucas S."/>
            <person name="Salamov A."/>
            <person name="McFadden G.I."/>
            <person name="Lane C.E."/>
            <person name="Keeling P.J."/>
            <person name="Gray M.W."/>
            <person name="Grigoriev I.V."/>
            <person name="Archibald J.M."/>
        </authorList>
    </citation>
    <scope>NUCLEOTIDE SEQUENCE</scope>
    <source>
        <strain evidence="4">CCMP2712</strain>
    </source>
</reference>
<feature type="region of interest" description="Disordered" evidence="1">
    <location>
        <begin position="470"/>
        <end position="512"/>
    </location>
</feature>
<evidence type="ECO:0000313" key="2">
    <source>
        <dbReference type="EMBL" id="EKX39238.1"/>
    </source>
</evidence>
<evidence type="ECO:0000256" key="1">
    <source>
        <dbReference type="SAM" id="MobiDB-lite"/>
    </source>
</evidence>
<dbReference type="EMBL" id="JH993041">
    <property type="protein sequence ID" value="EKX39238.1"/>
    <property type="molecule type" value="Genomic_DNA"/>
</dbReference>
<feature type="region of interest" description="Disordered" evidence="1">
    <location>
        <begin position="304"/>
        <end position="331"/>
    </location>
</feature>
<dbReference type="KEGG" id="gtt:GUITHDRAFT_143646"/>
<dbReference type="AlphaFoldDB" id="L1ISM6"/>
<organism evidence="2">
    <name type="scientific">Guillardia theta (strain CCMP2712)</name>
    <name type="common">Cryptophyte</name>
    <dbReference type="NCBI Taxonomy" id="905079"/>
    <lineage>
        <taxon>Eukaryota</taxon>
        <taxon>Cryptophyceae</taxon>
        <taxon>Pyrenomonadales</taxon>
        <taxon>Geminigeraceae</taxon>
        <taxon>Guillardia</taxon>
    </lineage>
</organism>
<reference evidence="2 4" key="1">
    <citation type="journal article" date="2012" name="Nature">
        <title>Algal genomes reveal evolutionary mosaicism and the fate of nucleomorphs.</title>
        <authorList>
            <consortium name="DOE Joint Genome Institute"/>
            <person name="Curtis B.A."/>
            <person name="Tanifuji G."/>
            <person name="Burki F."/>
            <person name="Gruber A."/>
            <person name="Irimia M."/>
            <person name="Maruyama S."/>
            <person name="Arias M.C."/>
            <person name="Ball S.G."/>
            <person name="Gile G.H."/>
            <person name="Hirakawa Y."/>
            <person name="Hopkins J.F."/>
            <person name="Kuo A."/>
            <person name="Rensing S.A."/>
            <person name="Schmutz J."/>
            <person name="Symeonidi A."/>
            <person name="Elias M."/>
            <person name="Eveleigh R.J."/>
            <person name="Herman E.K."/>
            <person name="Klute M.J."/>
            <person name="Nakayama T."/>
            <person name="Obornik M."/>
            <person name="Reyes-Prieto A."/>
            <person name="Armbrust E.V."/>
            <person name="Aves S.J."/>
            <person name="Beiko R.G."/>
            <person name="Coutinho P."/>
            <person name="Dacks J.B."/>
            <person name="Durnford D.G."/>
            <person name="Fast N.M."/>
            <person name="Green B.R."/>
            <person name="Grisdale C.J."/>
            <person name="Hempel F."/>
            <person name="Henrissat B."/>
            <person name="Hoppner M.P."/>
            <person name="Ishida K."/>
            <person name="Kim E."/>
            <person name="Koreny L."/>
            <person name="Kroth P.G."/>
            <person name="Liu Y."/>
            <person name="Malik S.B."/>
            <person name="Maier U.G."/>
            <person name="McRose D."/>
            <person name="Mock T."/>
            <person name="Neilson J.A."/>
            <person name="Onodera N.T."/>
            <person name="Poole A.M."/>
            <person name="Pritham E.J."/>
            <person name="Richards T.A."/>
            <person name="Rocap G."/>
            <person name="Roy S.W."/>
            <person name="Sarai C."/>
            <person name="Schaack S."/>
            <person name="Shirato S."/>
            <person name="Slamovits C.H."/>
            <person name="Spencer D.F."/>
            <person name="Suzuki S."/>
            <person name="Worden A.Z."/>
            <person name="Zauner S."/>
            <person name="Barry K."/>
            <person name="Bell C."/>
            <person name="Bharti A.K."/>
            <person name="Crow J.A."/>
            <person name="Grimwood J."/>
            <person name="Kramer R."/>
            <person name="Lindquist E."/>
            <person name="Lucas S."/>
            <person name="Salamov A."/>
            <person name="McFadden G.I."/>
            <person name="Lane C.E."/>
            <person name="Keeling P.J."/>
            <person name="Gray M.W."/>
            <person name="Grigoriev I.V."/>
            <person name="Archibald J.M."/>
        </authorList>
    </citation>
    <scope>NUCLEOTIDE SEQUENCE</scope>
    <source>
        <strain evidence="2 4">CCMP2712</strain>
    </source>
</reference>
<name>L1ISM6_GUITC</name>
<feature type="compositionally biased region" description="Basic and acidic residues" evidence="1">
    <location>
        <begin position="316"/>
        <end position="331"/>
    </location>
</feature>
<evidence type="ECO:0000313" key="4">
    <source>
        <dbReference type="Proteomes" id="UP000011087"/>
    </source>
</evidence>
<reference evidence="3" key="3">
    <citation type="submission" date="2015-06" db="UniProtKB">
        <authorList>
            <consortium name="EnsemblProtists"/>
        </authorList>
    </citation>
    <scope>IDENTIFICATION</scope>
</reference>
<keyword evidence="4" id="KW-1185">Reference proteome</keyword>
<protein>
    <submittedName>
        <fullName evidence="2 3">Uncharacterized protein</fullName>
    </submittedName>
</protein>
<dbReference type="GeneID" id="17295961"/>
<feature type="compositionally biased region" description="Acidic residues" evidence="1">
    <location>
        <begin position="305"/>
        <end position="315"/>
    </location>
</feature>